<dbReference type="InterPro" id="IPR036116">
    <property type="entry name" value="FN3_sf"/>
</dbReference>
<dbReference type="SUPFAM" id="SSF53187">
    <property type="entry name" value="Zn-dependent exopeptidases"/>
    <property type="match status" value="1"/>
</dbReference>
<accession>A0A067T1E3</accession>
<dbReference type="GO" id="GO:0006508">
    <property type="term" value="P:proteolysis"/>
    <property type="evidence" value="ECO:0007669"/>
    <property type="project" value="UniProtKB-KW"/>
</dbReference>
<keyword evidence="6 10" id="KW-0479">Metal-binding</keyword>
<keyword evidence="5 10" id="KW-0645">Protease</keyword>
<sequence>MHISASFYALTLVVAGVSSQSILDAVSPWPPGPGDVLVPQQPDLELIQILNKVDSNNIRAIIEKLTTFGTRHTLSSQTDPHRGIGAARDWIADELRRYAAPSNGRMVVTVPGYLQPAAPGNSIPNDTFISNIVATLTGSKEPNRVYVVSGHYDSRVTDLSNFMDDAPGADDDASGVAVSMELARVMATHQPAATIMFAVVAGEEQGLFGSNFMATTLAGQGVDVQGMLDNDIVGSSTADDGTVDKNDIRMFVAGLPSNNTAQQNLALASIGGENDTPAHQLGRFTAEVAPNAVSGMNGMSSKLQLEAGLLTKTDHAVRAIFRPDRFLRGGDHESFLLQGFPAVRFTEPHENFAHQHQNTRLVNGVQFGDLIEFVDIDFTTRVAKINGATIWSLAQAPGTPKNLIIDTTVLTNNSTLRWTADTHADAGYEVVWRESDQPLWSRVITVGKVNSTTVKLSKDNVQMGVRAVGKNGFKSPAAFPSPHRG</sequence>
<feature type="domain" description="Fibronectin type-III" evidence="11">
    <location>
        <begin position="396"/>
        <end position="485"/>
    </location>
</feature>
<dbReference type="GO" id="GO:0008235">
    <property type="term" value="F:metalloexopeptidase activity"/>
    <property type="evidence" value="ECO:0007669"/>
    <property type="project" value="InterPro"/>
</dbReference>
<evidence type="ECO:0000259" key="11">
    <source>
        <dbReference type="PROSITE" id="PS50853"/>
    </source>
</evidence>
<keyword evidence="9" id="KW-0482">Metalloprotease</keyword>
<comment type="similarity">
    <text evidence="3">Belongs to the peptidase M28 family. M28B subfamily.</text>
</comment>
<reference evidence="13" key="1">
    <citation type="journal article" date="2014" name="Proc. Natl. Acad. Sci. U.S.A.">
        <title>Extensive sampling of basidiomycete genomes demonstrates inadequacy of the white-rot/brown-rot paradigm for wood decay fungi.</title>
        <authorList>
            <person name="Riley R."/>
            <person name="Salamov A.A."/>
            <person name="Brown D.W."/>
            <person name="Nagy L.G."/>
            <person name="Floudas D."/>
            <person name="Held B.W."/>
            <person name="Levasseur A."/>
            <person name="Lombard V."/>
            <person name="Morin E."/>
            <person name="Otillar R."/>
            <person name="Lindquist E.A."/>
            <person name="Sun H."/>
            <person name="LaButti K.M."/>
            <person name="Schmutz J."/>
            <person name="Jabbour D."/>
            <person name="Luo H."/>
            <person name="Baker S.E."/>
            <person name="Pisabarro A.G."/>
            <person name="Walton J.D."/>
            <person name="Blanchette R.A."/>
            <person name="Henrissat B."/>
            <person name="Martin F."/>
            <person name="Cullen D."/>
            <person name="Hibbett D.S."/>
            <person name="Grigoriev I.V."/>
        </authorList>
    </citation>
    <scope>NUCLEOTIDE SEQUENCE [LARGE SCALE GENOMIC DNA]</scope>
    <source>
        <strain evidence="13">CBS 339.88</strain>
    </source>
</reference>
<dbReference type="GO" id="GO:0046872">
    <property type="term" value="F:metal ion binding"/>
    <property type="evidence" value="ECO:0007669"/>
    <property type="project" value="UniProtKB-KW"/>
</dbReference>
<evidence type="ECO:0000256" key="4">
    <source>
        <dbReference type="ARBA" id="ARBA00022525"/>
    </source>
</evidence>
<name>A0A067T1E3_GALM3</name>
<gene>
    <name evidence="12" type="ORF">GALMADRAFT_212864</name>
</gene>
<keyword evidence="13" id="KW-1185">Reference proteome</keyword>
<evidence type="ECO:0000256" key="7">
    <source>
        <dbReference type="ARBA" id="ARBA00022801"/>
    </source>
</evidence>
<evidence type="ECO:0000256" key="3">
    <source>
        <dbReference type="ARBA" id="ARBA00005634"/>
    </source>
</evidence>
<dbReference type="InterPro" id="IPR007484">
    <property type="entry name" value="Peptidase_M28"/>
</dbReference>
<dbReference type="InterPro" id="IPR003961">
    <property type="entry name" value="FN3_dom"/>
</dbReference>
<dbReference type="SUPFAM" id="SSF49265">
    <property type="entry name" value="Fibronectin type III"/>
    <property type="match status" value="1"/>
</dbReference>
<evidence type="ECO:0000256" key="5">
    <source>
        <dbReference type="ARBA" id="ARBA00022670"/>
    </source>
</evidence>
<evidence type="ECO:0000313" key="13">
    <source>
        <dbReference type="Proteomes" id="UP000027222"/>
    </source>
</evidence>
<dbReference type="PANTHER" id="PTHR12147">
    <property type="entry name" value="METALLOPEPTIDASE M28 FAMILY MEMBER"/>
    <property type="match status" value="1"/>
</dbReference>
<dbReference type="STRING" id="685588.A0A067T1E3"/>
<protein>
    <recommendedName>
        <fullName evidence="10">Peptide hydrolase</fullName>
        <ecNumber evidence="10">3.4.-.-</ecNumber>
    </recommendedName>
</protein>
<proteinExistence type="inferred from homology"/>
<dbReference type="EC" id="3.4.-.-" evidence="10"/>
<organism evidence="12 13">
    <name type="scientific">Galerina marginata (strain CBS 339.88)</name>
    <dbReference type="NCBI Taxonomy" id="685588"/>
    <lineage>
        <taxon>Eukaryota</taxon>
        <taxon>Fungi</taxon>
        <taxon>Dikarya</taxon>
        <taxon>Basidiomycota</taxon>
        <taxon>Agaricomycotina</taxon>
        <taxon>Agaricomycetes</taxon>
        <taxon>Agaricomycetidae</taxon>
        <taxon>Agaricales</taxon>
        <taxon>Agaricineae</taxon>
        <taxon>Strophariaceae</taxon>
        <taxon>Galerina</taxon>
    </lineage>
</organism>
<evidence type="ECO:0000256" key="2">
    <source>
        <dbReference type="ARBA" id="ARBA00004613"/>
    </source>
</evidence>
<dbReference type="OrthoDB" id="10013407at2759"/>
<dbReference type="Proteomes" id="UP000027222">
    <property type="component" value="Unassembled WGS sequence"/>
</dbReference>
<dbReference type="GO" id="GO:0005576">
    <property type="term" value="C:extracellular region"/>
    <property type="evidence" value="ECO:0007669"/>
    <property type="project" value="UniProtKB-SubCell"/>
</dbReference>
<dbReference type="PANTHER" id="PTHR12147:SF26">
    <property type="entry name" value="PEPTIDASE M28 DOMAIN-CONTAINING PROTEIN"/>
    <property type="match status" value="1"/>
</dbReference>
<keyword evidence="7 10" id="KW-0378">Hydrolase</keyword>
<dbReference type="HOGENOM" id="CLU_047420_0_0_1"/>
<keyword evidence="10" id="KW-0732">Signal</keyword>
<dbReference type="InterPro" id="IPR045175">
    <property type="entry name" value="M28_fam"/>
</dbReference>
<feature type="chain" id="PRO_5005103689" description="Peptide hydrolase" evidence="10">
    <location>
        <begin position="20"/>
        <end position="485"/>
    </location>
</feature>
<evidence type="ECO:0000256" key="8">
    <source>
        <dbReference type="ARBA" id="ARBA00022833"/>
    </source>
</evidence>
<dbReference type="AlphaFoldDB" id="A0A067T1E3"/>
<dbReference type="EMBL" id="KL142387">
    <property type="protein sequence ID" value="KDR72848.1"/>
    <property type="molecule type" value="Genomic_DNA"/>
</dbReference>
<keyword evidence="4" id="KW-0964">Secreted</keyword>
<evidence type="ECO:0000256" key="9">
    <source>
        <dbReference type="ARBA" id="ARBA00023049"/>
    </source>
</evidence>
<feature type="signal peptide" evidence="10">
    <location>
        <begin position="1"/>
        <end position="19"/>
    </location>
</feature>
<dbReference type="PROSITE" id="PS50853">
    <property type="entry name" value="FN3"/>
    <property type="match status" value="1"/>
</dbReference>
<keyword evidence="8 10" id="KW-0862">Zinc</keyword>
<evidence type="ECO:0000313" key="12">
    <source>
        <dbReference type="EMBL" id="KDR72848.1"/>
    </source>
</evidence>
<dbReference type="Pfam" id="PF04389">
    <property type="entry name" value="Peptidase_M28"/>
    <property type="match status" value="1"/>
</dbReference>
<comment type="subcellular location">
    <subcellularLocation>
        <location evidence="2">Secreted</location>
    </subcellularLocation>
</comment>
<evidence type="ECO:0000256" key="6">
    <source>
        <dbReference type="ARBA" id="ARBA00022723"/>
    </source>
</evidence>
<comment type="cofactor">
    <cofactor evidence="1">
        <name>Zn(2+)</name>
        <dbReference type="ChEBI" id="CHEBI:29105"/>
    </cofactor>
</comment>
<dbReference type="CDD" id="cd00063">
    <property type="entry name" value="FN3"/>
    <property type="match status" value="1"/>
</dbReference>
<evidence type="ECO:0000256" key="1">
    <source>
        <dbReference type="ARBA" id="ARBA00001947"/>
    </source>
</evidence>
<dbReference type="Gene3D" id="3.40.630.10">
    <property type="entry name" value="Zn peptidases"/>
    <property type="match status" value="1"/>
</dbReference>
<evidence type="ECO:0000256" key="10">
    <source>
        <dbReference type="RuleBase" id="RU361240"/>
    </source>
</evidence>